<dbReference type="SUPFAM" id="SSF57903">
    <property type="entry name" value="FYVE/PHD zinc finger"/>
    <property type="match status" value="1"/>
</dbReference>
<feature type="region of interest" description="Disordered" evidence="5">
    <location>
        <begin position="423"/>
        <end position="442"/>
    </location>
</feature>
<protein>
    <recommendedName>
        <fullName evidence="6">RING-type domain-containing protein</fullName>
    </recommendedName>
</protein>
<organism evidence="7 8">
    <name type="scientific">Peronospora effusa</name>
    <dbReference type="NCBI Taxonomy" id="542832"/>
    <lineage>
        <taxon>Eukaryota</taxon>
        <taxon>Sar</taxon>
        <taxon>Stramenopiles</taxon>
        <taxon>Oomycota</taxon>
        <taxon>Peronosporomycetes</taxon>
        <taxon>Peronosporales</taxon>
        <taxon>Peronosporaceae</taxon>
        <taxon>Peronospora</taxon>
    </lineage>
</organism>
<dbReference type="PROSITE" id="PS50089">
    <property type="entry name" value="ZF_RING_2"/>
    <property type="match status" value="1"/>
</dbReference>
<dbReference type="STRING" id="542832.A0A3M6VMT2"/>
<keyword evidence="3" id="KW-0862">Zinc</keyword>
<dbReference type="InterPro" id="IPR011011">
    <property type="entry name" value="Znf_FYVE_PHD"/>
</dbReference>
<name>A0A3M6VMT2_9STRA</name>
<evidence type="ECO:0000259" key="6">
    <source>
        <dbReference type="PROSITE" id="PS50089"/>
    </source>
</evidence>
<evidence type="ECO:0000256" key="3">
    <source>
        <dbReference type="ARBA" id="ARBA00022833"/>
    </source>
</evidence>
<sequence>MAFQGVLLQLLESKNEANLFHVVAPTAELILSQHSMSRYATCLTTSSHLVIVDAVSRKLLQVTQLARMTLLKQEKSVLWGTTASFGSSDACTVDNGPMKSGIDVLKASAVQTDELQEVTENVEFLSRRICYCFHFRSDFEYEMFAQTLEAFTRMQQYMLLHNSVKMEMEISHEYKKKKAKEDVRLQNAANETQKRRKLLQTAKKEEQEKKKEEKEKKKKKEKEKKREEKEKKKEKQQVVPTQMKAKVEAKGVLVTPPSKMLCVLCRIQKKPDAPEYPKHPFVLKVSVLKLRLLLLDVNFVLDGKGEMVHICKVCLQRVLIQHVAMQASAKKGTQDNICGLCAQSMEKVSEKSVKVCAHEVCPRVYCIPCIDKLIGKARAHKVWRTKNWLCPNCSTDDDSVPAGCPERENGAGSVSVEIVAAGPAPKQKKRKRHKEMEENSTADEYELPKAPISVSSASEMKLIDYAATYFKFLLKRERKDEFEESEDVCFCCKDGGDLIECDWNGIKGTFKRCPKVYHEDCLGYKVPEGKTWVCPRHRCQDCGIIAQYSCRFCVTSYCKGHLPKDVKKLGHATKDIPTSTYVMCPRCDQQAKDAAKQKKIGPDFHSKLFRRRAGKR</sequence>
<comment type="caution">
    <text evidence="7">The sequence shown here is derived from an EMBL/GenBank/DDBJ whole genome shotgun (WGS) entry which is preliminary data.</text>
</comment>
<evidence type="ECO:0000256" key="2">
    <source>
        <dbReference type="ARBA" id="ARBA00022771"/>
    </source>
</evidence>
<dbReference type="SMART" id="SM00249">
    <property type="entry name" value="PHD"/>
    <property type="match status" value="2"/>
</dbReference>
<feature type="domain" description="RING-type" evidence="6">
    <location>
        <begin position="338"/>
        <end position="394"/>
    </location>
</feature>
<dbReference type="Gene3D" id="3.30.40.10">
    <property type="entry name" value="Zinc/RING finger domain, C3HC4 (zinc finger)"/>
    <property type="match status" value="1"/>
</dbReference>
<accession>A0A3M6VMT2</accession>
<dbReference type="PANTHER" id="PTHR13115">
    <property type="entry name" value="RNA POLYMERASE-ASSOCIATED PROTEIN RTF1 HOMOLOG"/>
    <property type="match status" value="1"/>
</dbReference>
<feature type="region of interest" description="Disordered" evidence="5">
    <location>
        <begin position="176"/>
        <end position="241"/>
    </location>
</feature>
<dbReference type="InterPro" id="IPR001965">
    <property type="entry name" value="Znf_PHD"/>
</dbReference>
<dbReference type="Proteomes" id="UP000282087">
    <property type="component" value="Unassembled WGS sequence"/>
</dbReference>
<dbReference type="EMBL" id="QLLG01000089">
    <property type="protein sequence ID" value="RMX68235.1"/>
    <property type="molecule type" value="Genomic_DNA"/>
</dbReference>
<dbReference type="InterPro" id="IPR001841">
    <property type="entry name" value="Znf_RING"/>
</dbReference>
<keyword evidence="1" id="KW-0479">Metal-binding</keyword>
<evidence type="ECO:0000256" key="1">
    <source>
        <dbReference type="ARBA" id="ARBA00022723"/>
    </source>
</evidence>
<dbReference type="InterPro" id="IPR013083">
    <property type="entry name" value="Znf_RING/FYVE/PHD"/>
</dbReference>
<evidence type="ECO:0000313" key="8">
    <source>
        <dbReference type="Proteomes" id="UP000282087"/>
    </source>
</evidence>
<evidence type="ECO:0000313" key="7">
    <source>
        <dbReference type="EMBL" id="RMX68235.1"/>
    </source>
</evidence>
<dbReference type="AlphaFoldDB" id="A0A3M6VMT2"/>
<gene>
    <name evidence="7" type="ORF">DD238_006841</name>
</gene>
<feature type="compositionally biased region" description="Basic and acidic residues" evidence="5">
    <location>
        <begin position="202"/>
        <end position="215"/>
    </location>
</feature>
<dbReference type="CDD" id="cd15568">
    <property type="entry name" value="PHD5_NSD"/>
    <property type="match status" value="1"/>
</dbReference>
<feature type="compositionally biased region" description="Basic and acidic residues" evidence="5">
    <location>
        <begin position="224"/>
        <end position="236"/>
    </location>
</feature>
<dbReference type="GO" id="GO:0016593">
    <property type="term" value="C:Cdc73/Paf1 complex"/>
    <property type="evidence" value="ECO:0007669"/>
    <property type="project" value="TreeGrafter"/>
</dbReference>
<dbReference type="GO" id="GO:0008270">
    <property type="term" value="F:zinc ion binding"/>
    <property type="evidence" value="ECO:0007669"/>
    <property type="project" value="UniProtKB-KW"/>
</dbReference>
<dbReference type="GO" id="GO:1990269">
    <property type="term" value="F:RNA polymerase II C-terminal domain phosphoserine binding"/>
    <property type="evidence" value="ECO:0007669"/>
    <property type="project" value="TreeGrafter"/>
</dbReference>
<reference evidence="7 8" key="1">
    <citation type="submission" date="2018-06" db="EMBL/GenBank/DDBJ databases">
        <title>Comparative genomics of downy mildews reveals potential adaptations to biotrophy.</title>
        <authorList>
            <person name="Fletcher K."/>
            <person name="Klosterman S.J."/>
            <person name="Derevnina L."/>
            <person name="Martin F."/>
            <person name="Koike S."/>
            <person name="Reyes Chin-Wo S."/>
            <person name="Mou B."/>
            <person name="Michelmore R."/>
        </authorList>
    </citation>
    <scope>NUCLEOTIDE SEQUENCE [LARGE SCALE GENOMIC DNA]</scope>
    <source>
        <strain evidence="7 8">R14</strain>
    </source>
</reference>
<evidence type="ECO:0000256" key="4">
    <source>
        <dbReference type="PROSITE-ProRule" id="PRU00175"/>
    </source>
</evidence>
<keyword evidence="2 4" id="KW-0863">Zinc-finger</keyword>
<dbReference type="PANTHER" id="PTHR13115:SF14">
    <property type="entry name" value="ZINC FINGER CCCH DOMAIN-CONTAINING PROTEIN 19"/>
    <property type="match status" value="1"/>
</dbReference>
<dbReference type="VEuPathDB" id="FungiDB:DD237_004609"/>
<proteinExistence type="predicted"/>
<evidence type="ECO:0000256" key="5">
    <source>
        <dbReference type="SAM" id="MobiDB-lite"/>
    </source>
</evidence>
<keyword evidence="8" id="KW-1185">Reference proteome</keyword>